<evidence type="ECO:0000256" key="4">
    <source>
        <dbReference type="ARBA" id="ARBA00023004"/>
    </source>
</evidence>
<evidence type="ECO:0000313" key="8">
    <source>
        <dbReference type="EMBL" id="PWJ56191.1"/>
    </source>
</evidence>
<comment type="caution">
    <text evidence="8">The sequence shown here is derived from an EMBL/GenBank/DDBJ whole genome shotgun (WGS) entry which is preliminary data.</text>
</comment>
<evidence type="ECO:0000256" key="2">
    <source>
        <dbReference type="ARBA" id="ARBA00022741"/>
    </source>
</evidence>
<dbReference type="Pfam" id="PF10609">
    <property type="entry name" value="ParA"/>
    <property type="match status" value="1"/>
</dbReference>
<gene>
    <name evidence="8" type="ORF">BXY45_101166</name>
</gene>
<evidence type="ECO:0000313" key="9">
    <source>
        <dbReference type="Proteomes" id="UP000245469"/>
    </source>
</evidence>
<keyword evidence="5 6" id="KW-0411">Iron-sulfur</keyword>
<comment type="subunit">
    <text evidence="6">Homodimer.</text>
</comment>
<keyword evidence="3 6" id="KW-0067">ATP-binding</keyword>
<dbReference type="GO" id="GO:0016226">
    <property type="term" value="P:iron-sulfur cluster assembly"/>
    <property type="evidence" value="ECO:0007669"/>
    <property type="project" value="InterPro"/>
</dbReference>
<dbReference type="Gene3D" id="3.30.300.130">
    <property type="entry name" value="Fe-S cluster assembly (FSCA)"/>
    <property type="match status" value="1"/>
</dbReference>
<keyword evidence="9" id="KW-1185">Reference proteome</keyword>
<dbReference type="GO" id="GO:0051539">
    <property type="term" value="F:4 iron, 4 sulfur cluster binding"/>
    <property type="evidence" value="ECO:0007669"/>
    <property type="project" value="TreeGrafter"/>
</dbReference>
<dbReference type="InterPro" id="IPR033756">
    <property type="entry name" value="YlxH/NBP35"/>
</dbReference>
<evidence type="ECO:0000256" key="1">
    <source>
        <dbReference type="ARBA" id="ARBA00022723"/>
    </source>
</evidence>
<dbReference type="SUPFAM" id="SSF117916">
    <property type="entry name" value="Fe-S cluster assembly (FSCA) domain-like"/>
    <property type="match status" value="1"/>
</dbReference>
<evidence type="ECO:0000256" key="6">
    <source>
        <dbReference type="HAMAP-Rule" id="MF_02040"/>
    </source>
</evidence>
<dbReference type="InterPro" id="IPR002744">
    <property type="entry name" value="MIP18-like"/>
</dbReference>
<comment type="similarity">
    <text evidence="6">Belongs to the Mrp/NBP35 ATP-binding proteins family.</text>
</comment>
<proteinExistence type="inferred from homology"/>
<accession>A0A316AF13</accession>
<dbReference type="PANTHER" id="PTHR42961:SF2">
    <property type="entry name" value="IRON-SULFUR PROTEIN NUBPL"/>
    <property type="match status" value="1"/>
</dbReference>
<comment type="function">
    <text evidence="6">Binds and transfers iron-sulfur (Fe-S) clusters to target apoproteins. Can hydrolyze ATP.</text>
</comment>
<dbReference type="SUPFAM" id="SSF52540">
    <property type="entry name" value="P-loop containing nucleoside triphosphate hydrolases"/>
    <property type="match status" value="1"/>
</dbReference>
<dbReference type="GO" id="GO:0016887">
    <property type="term" value="F:ATP hydrolysis activity"/>
    <property type="evidence" value="ECO:0007669"/>
    <property type="project" value="UniProtKB-UniRule"/>
</dbReference>
<sequence>MRAALSSVLDPEIRRPITELGMVSSLEVSAAGAVVVEVLLTTSGCPLRDTLQRDVTEAVSGVEGVSAVQVELGVMNDEQRSALRGVLRGQSGSSGAERDVPFARPGSLTRVYCVASGKGGVGKSTLTVNLAVAMARDGLRVGLVDADVHGFSVPGLLGATGRPVKIDDVVIPPVAHGVKVISMGMVVPDGQPVMHRGPLLHRALQQFLTEVHFGDLDVLLLDMPPGTGDVPISAAQLLPGSELLVVTTPQPAAAEVAHRSGGLAARTGQGVVGVVENMSWMPMPDGSRLEVFGSGGGAAVAERLSRDSGTPVPLLAQVPLDVAVREGGDAGTPVVLAAPDSPAAVVLSDLARTLGRRARGLAGRPLGVVPA</sequence>
<reference evidence="8 9" key="1">
    <citation type="submission" date="2018-03" db="EMBL/GenBank/DDBJ databases">
        <title>Genomic Encyclopedia of Archaeal and Bacterial Type Strains, Phase II (KMG-II): from individual species to whole genera.</title>
        <authorList>
            <person name="Goeker M."/>
        </authorList>
    </citation>
    <scope>NUCLEOTIDE SEQUENCE [LARGE SCALE GENOMIC DNA]</scope>
    <source>
        <strain evidence="8 9">DSM 44889</strain>
    </source>
</reference>
<keyword evidence="4 6" id="KW-0408">Iron</keyword>
<dbReference type="Pfam" id="PF01883">
    <property type="entry name" value="FeS_assembly_P"/>
    <property type="match status" value="1"/>
</dbReference>
<evidence type="ECO:0000256" key="3">
    <source>
        <dbReference type="ARBA" id="ARBA00022840"/>
    </source>
</evidence>
<dbReference type="EMBL" id="QGDQ01000001">
    <property type="protein sequence ID" value="PWJ56191.1"/>
    <property type="molecule type" value="Genomic_DNA"/>
</dbReference>
<dbReference type="PANTHER" id="PTHR42961">
    <property type="entry name" value="IRON-SULFUR PROTEIN NUBPL"/>
    <property type="match status" value="1"/>
</dbReference>
<feature type="binding site" evidence="6">
    <location>
        <begin position="117"/>
        <end position="124"/>
    </location>
    <ligand>
        <name>ATP</name>
        <dbReference type="ChEBI" id="CHEBI:30616"/>
    </ligand>
</feature>
<organism evidence="8 9">
    <name type="scientific">Quadrisphaera granulorum</name>
    <dbReference type="NCBI Taxonomy" id="317664"/>
    <lineage>
        <taxon>Bacteria</taxon>
        <taxon>Bacillati</taxon>
        <taxon>Actinomycetota</taxon>
        <taxon>Actinomycetes</taxon>
        <taxon>Kineosporiales</taxon>
        <taxon>Kineosporiaceae</taxon>
        <taxon>Quadrisphaera</taxon>
    </lineage>
</organism>
<evidence type="ECO:0000259" key="7">
    <source>
        <dbReference type="Pfam" id="PF01883"/>
    </source>
</evidence>
<dbReference type="GO" id="GO:0005524">
    <property type="term" value="F:ATP binding"/>
    <property type="evidence" value="ECO:0007669"/>
    <property type="project" value="UniProtKB-UniRule"/>
</dbReference>
<dbReference type="CDD" id="cd02037">
    <property type="entry name" value="Mrp_NBP35"/>
    <property type="match status" value="1"/>
</dbReference>
<dbReference type="InterPro" id="IPR034904">
    <property type="entry name" value="FSCA_dom_sf"/>
</dbReference>
<keyword evidence="1 6" id="KW-0479">Metal-binding</keyword>
<dbReference type="Gene3D" id="3.40.50.300">
    <property type="entry name" value="P-loop containing nucleotide triphosphate hydrolases"/>
    <property type="match status" value="1"/>
</dbReference>
<dbReference type="InterPro" id="IPR019591">
    <property type="entry name" value="Mrp/NBP35_ATP-bd"/>
</dbReference>
<evidence type="ECO:0000256" key="5">
    <source>
        <dbReference type="ARBA" id="ARBA00023014"/>
    </source>
</evidence>
<dbReference type="AlphaFoldDB" id="A0A316AF13"/>
<protein>
    <recommendedName>
        <fullName evidence="6">Iron-sulfur cluster carrier protein</fullName>
    </recommendedName>
</protein>
<dbReference type="HAMAP" id="MF_02040">
    <property type="entry name" value="Mrp_NBP35"/>
    <property type="match status" value="1"/>
</dbReference>
<dbReference type="GO" id="GO:0140663">
    <property type="term" value="F:ATP-dependent FeS chaperone activity"/>
    <property type="evidence" value="ECO:0007669"/>
    <property type="project" value="InterPro"/>
</dbReference>
<keyword evidence="2 6" id="KW-0547">Nucleotide-binding</keyword>
<keyword evidence="6" id="KW-0378">Hydrolase</keyword>
<dbReference type="InterPro" id="IPR044304">
    <property type="entry name" value="NUBPL-like"/>
</dbReference>
<dbReference type="GO" id="GO:0046872">
    <property type="term" value="F:metal ion binding"/>
    <property type="evidence" value="ECO:0007669"/>
    <property type="project" value="UniProtKB-KW"/>
</dbReference>
<feature type="domain" description="MIP18 family-like" evidence="7">
    <location>
        <begin position="2"/>
        <end position="70"/>
    </location>
</feature>
<dbReference type="Proteomes" id="UP000245469">
    <property type="component" value="Unassembled WGS sequence"/>
</dbReference>
<dbReference type="InterPro" id="IPR027417">
    <property type="entry name" value="P-loop_NTPase"/>
</dbReference>
<name>A0A316AF13_9ACTN</name>